<dbReference type="GO" id="GO:0016740">
    <property type="term" value="F:transferase activity"/>
    <property type="evidence" value="ECO:0007669"/>
    <property type="project" value="UniProtKB-KW"/>
</dbReference>
<dbReference type="Proteomes" id="UP000199503">
    <property type="component" value="Unassembled WGS sequence"/>
</dbReference>
<evidence type="ECO:0000313" key="1">
    <source>
        <dbReference type="EMBL" id="SER75181.1"/>
    </source>
</evidence>
<dbReference type="InterPro" id="IPR007344">
    <property type="entry name" value="GrpB/CoaE"/>
</dbReference>
<organism evidence="1 2">
    <name type="scientific">Lentzea albida</name>
    <dbReference type="NCBI Taxonomy" id="65499"/>
    <lineage>
        <taxon>Bacteria</taxon>
        <taxon>Bacillati</taxon>
        <taxon>Actinomycetota</taxon>
        <taxon>Actinomycetes</taxon>
        <taxon>Pseudonocardiales</taxon>
        <taxon>Pseudonocardiaceae</taxon>
        <taxon>Lentzea</taxon>
    </lineage>
</organism>
<dbReference type="PANTHER" id="PTHR34822">
    <property type="entry name" value="GRPB DOMAIN PROTEIN (AFU_ORTHOLOGUE AFUA_1G01530)"/>
    <property type="match status" value="1"/>
</dbReference>
<keyword evidence="2" id="KW-1185">Reference proteome</keyword>
<keyword evidence="1" id="KW-0808">Transferase</keyword>
<dbReference type="SUPFAM" id="SSF81301">
    <property type="entry name" value="Nucleotidyltransferase"/>
    <property type="match status" value="2"/>
</dbReference>
<sequence>MNIELAEYDDAWPGLYERERARVLEALPGAVLEHVGSTSVPVLCAKPVVDLLLVVDEPLVEGSYVPALEAAGYRVVVREDDWHEHRVLKGPDTNVNLHVFPRGCAQVRRHVIFRDWLRSSDEDRELYASAKRELAAREWDRVQDYAVAKNGVVLEILERAYSAWRLPSDDVEFVTDDPPHNAPVVLAEYDAAWPDLYAVEAAKIRGALGSGIVRLEHVGSTSVPGLAAKPLIDILLVVPDSNDEDAYVPALVEAGYYLRLREHGWYEHRLLKGVSPKVNLHVFSPRCEEVDRMLAFRDRLRAHDADRREYERTKRELAGRTWARVQDYADAKTRVVERIILRALG</sequence>
<dbReference type="AlphaFoldDB" id="A0A1H9RQD0"/>
<name>A0A1H9RQD0_9PSEU</name>
<dbReference type="EMBL" id="FOFV01000011">
    <property type="protein sequence ID" value="SER75181.1"/>
    <property type="molecule type" value="Genomic_DNA"/>
</dbReference>
<dbReference type="PANTHER" id="PTHR34822:SF1">
    <property type="entry name" value="GRPB FAMILY PROTEIN"/>
    <property type="match status" value="1"/>
</dbReference>
<dbReference type="InterPro" id="IPR043519">
    <property type="entry name" value="NT_sf"/>
</dbReference>
<proteinExistence type="predicted"/>
<evidence type="ECO:0000313" key="2">
    <source>
        <dbReference type="Proteomes" id="UP000199503"/>
    </source>
</evidence>
<dbReference type="STRING" id="65499.SAMN04488000_111245"/>
<dbReference type="Pfam" id="PF04229">
    <property type="entry name" value="GrpB"/>
    <property type="match status" value="2"/>
</dbReference>
<gene>
    <name evidence="1" type="ORF">SAMN04488000_111245</name>
</gene>
<dbReference type="Gene3D" id="3.30.460.10">
    <property type="entry name" value="Beta Polymerase, domain 2"/>
    <property type="match status" value="2"/>
</dbReference>
<dbReference type="RefSeq" id="WP_245786375.1">
    <property type="nucleotide sequence ID" value="NZ_FOFV01000011.1"/>
</dbReference>
<protein>
    <submittedName>
        <fullName evidence="1">GrpB domain, predicted nucleotidyltransferase, UPF0157 family</fullName>
    </submittedName>
</protein>
<accession>A0A1H9RQD0</accession>
<reference evidence="2" key="1">
    <citation type="submission" date="2016-10" db="EMBL/GenBank/DDBJ databases">
        <authorList>
            <person name="Varghese N."/>
            <person name="Submissions S."/>
        </authorList>
    </citation>
    <scope>NUCLEOTIDE SEQUENCE [LARGE SCALE GENOMIC DNA]</scope>
    <source>
        <strain evidence="2">DSM 44437</strain>
    </source>
</reference>